<gene>
    <name evidence="2" type="ORF">PXEA_LOCUS7660</name>
</gene>
<feature type="region of interest" description="Disordered" evidence="1">
    <location>
        <begin position="218"/>
        <end position="263"/>
    </location>
</feature>
<feature type="compositionally biased region" description="Acidic residues" evidence="1">
    <location>
        <begin position="377"/>
        <end position="389"/>
    </location>
</feature>
<evidence type="ECO:0000313" key="3">
    <source>
        <dbReference type="Proteomes" id="UP000784294"/>
    </source>
</evidence>
<evidence type="ECO:0000256" key="1">
    <source>
        <dbReference type="SAM" id="MobiDB-lite"/>
    </source>
</evidence>
<comment type="caution">
    <text evidence="2">The sequence shown here is derived from an EMBL/GenBank/DDBJ whole genome shotgun (WGS) entry which is preliminary data.</text>
</comment>
<accession>A0A448WKX1</accession>
<feature type="region of interest" description="Disordered" evidence="1">
    <location>
        <begin position="468"/>
        <end position="710"/>
    </location>
</feature>
<protein>
    <submittedName>
        <fullName evidence="2">Uncharacterized protein</fullName>
    </submittedName>
</protein>
<reference evidence="2" key="1">
    <citation type="submission" date="2018-11" db="EMBL/GenBank/DDBJ databases">
        <authorList>
            <consortium name="Pathogen Informatics"/>
        </authorList>
    </citation>
    <scope>NUCLEOTIDE SEQUENCE</scope>
</reference>
<feature type="region of interest" description="Disordered" evidence="1">
    <location>
        <begin position="367"/>
        <end position="429"/>
    </location>
</feature>
<dbReference type="Proteomes" id="UP000784294">
    <property type="component" value="Unassembled WGS sequence"/>
</dbReference>
<sequence>MRSISALARELFEKRPLEGYLSPCLFLKEPSELAVSIESENHSLLSSRLGHVKCHADLVYLLSASLHSTRMHMLPGGLFHSSPNVSSLEAVEGASTVKPAPMAKPTCARSNCLGEMAASTTGMAIAATTWKSSHPPPPSLLGPELLQHLRGRQKDRLQRICKGRANRLKLRLHRGLAAVRPPPASFGSAGQSFSPACPSRPPQARLGLRHLRQLRSSPEPADTIGLTDHSPPPPPPPPSPPPTSSDLLPCDENGGTVTRSASSQRLAVLFESSSPSTPPTRREYSQLDESADLPIRLQLGPKGPHIRLASLPDELAAKLTIRDGLITSPVDRQTEKVLRALAQLHQCPWLLRLPPALLAELPPLCAIPPPPPSSSPPDDDDDADEDYADNVDAASNEVDDVYNGANDAAEGDGYNGYDLSNGEDKEKANGTAACLAVGRRDGWSGRLGVTAEVGNRRRRRRISGLARLTRGDIWGADRQSKAPNHDDPEADSNGNGDDDDDDEVDSDDGEEKNQVRRGQMNNEGASYSSVSLDESNSTSFLVSDASSTTISGPSEATSTTVAVASFRRPDGIQARQLGPPSSTGQPELAKAGPEAGAPHHLPRCIMTPRNSRRSGLTATPSALIPPSIIEDRRQLAQEQSEPAAKTTDWGAAEFGQLCPRRPSSSRTSQKRRKPEAYKSFAAQTSRGQNRSSNLPLVKPRHANRQSSESGRIEALRQFGCHFKNIIDRKEFKESLRFADFFKPRLSYADF</sequence>
<proteinExistence type="predicted"/>
<feature type="compositionally biased region" description="Basic and acidic residues" evidence="1">
    <location>
        <begin position="478"/>
        <end position="487"/>
    </location>
</feature>
<keyword evidence="3" id="KW-1185">Reference proteome</keyword>
<evidence type="ECO:0000313" key="2">
    <source>
        <dbReference type="EMBL" id="VEL14220.1"/>
    </source>
</evidence>
<organism evidence="2 3">
    <name type="scientific">Protopolystoma xenopodis</name>
    <dbReference type="NCBI Taxonomy" id="117903"/>
    <lineage>
        <taxon>Eukaryota</taxon>
        <taxon>Metazoa</taxon>
        <taxon>Spiralia</taxon>
        <taxon>Lophotrochozoa</taxon>
        <taxon>Platyhelminthes</taxon>
        <taxon>Monogenea</taxon>
        <taxon>Polyopisthocotylea</taxon>
        <taxon>Polystomatidea</taxon>
        <taxon>Polystomatidae</taxon>
        <taxon>Protopolystoma</taxon>
    </lineage>
</organism>
<feature type="region of interest" description="Disordered" evidence="1">
    <location>
        <begin position="179"/>
        <end position="203"/>
    </location>
</feature>
<feature type="compositionally biased region" description="Polar residues" evidence="1">
    <location>
        <begin position="681"/>
        <end position="694"/>
    </location>
</feature>
<feature type="compositionally biased region" description="Polar residues" evidence="1">
    <location>
        <begin position="519"/>
        <end position="562"/>
    </location>
</feature>
<feature type="region of interest" description="Disordered" evidence="1">
    <location>
        <begin position="270"/>
        <end position="289"/>
    </location>
</feature>
<name>A0A448WKX1_9PLAT</name>
<dbReference type="AlphaFoldDB" id="A0A448WKX1"/>
<dbReference type="EMBL" id="CAAALY010020387">
    <property type="protein sequence ID" value="VEL14220.1"/>
    <property type="molecule type" value="Genomic_DNA"/>
</dbReference>
<feature type="compositionally biased region" description="Acidic residues" evidence="1">
    <location>
        <begin position="496"/>
        <end position="510"/>
    </location>
</feature>
<feature type="compositionally biased region" description="Pro residues" evidence="1">
    <location>
        <begin position="230"/>
        <end position="243"/>
    </location>
</feature>